<evidence type="ECO:0000256" key="12">
    <source>
        <dbReference type="ARBA" id="ARBA00024872"/>
    </source>
</evidence>
<dbReference type="CDD" id="cd04095">
    <property type="entry name" value="CysN_NoDQ_III"/>
    <property type="match status" value="1"/>
</dbReference>
<evidence type="ECO:0000313" key="18">
    <source>
        <dbReference type="Proteomes" id="UP000320314"/>
    </source>
</evidence>
<comment type="function">
    <text evidence="2">APS kinase catalyzes the synthesis of activated sulfate.</text>
</comment>
<keyword evidence="9 14" id="KW-0067">ATP-binding</keyword>
<dbReference type="AlphaFoldDB" id="A0A506U6N7"/>
<evidence type="ECO:0000259" key="16">
    <source>
        <dbReference type="PROSITE" id="PS51722"/>
    </source>
</evidence>
<keyword evidence="11" id="KW-0511">Multifunctional enzyme</keyword>
<dbReference type="Proteomes" id="UP000320314">
    <property type="component" value="Unassembled WGS sequence"/>
</dbReference>
<dbReference type="NCBIfam" id="NF003478">
    <property type="entry name" value="PRK05124.1"/>
    <property type="match status" value="1"/>
</dbReference>
<dbReference type="InterPro" id="IPR031157">
    <property type="entry name" value="G_TR_CS"/>
</dbReference>
<dbReference type="InterPro" id="IPR050100">
    <property type="entry name" value="TRAFAC_GTPase_members"/>
</dbReference>
<keyword evidence="15" id="KW-0597">Phosphoprotein</keyword>
<dbReference type="RefSeq" id="WP_141167160.1">
    <property type="nucleotide sequence ID" value="NZ_VHLH01000020.1"/>
</dbReference>
<feature type="binding site" evidence="14">
    <location>
        <begin position="165"/>
        <end position="168"/>
    </location>
    <ligand>
        <name>GTP</name>
        <dbReference type="ChEBI" id="CHEBI:37565"/>
    </ligand>
</feature>
<feature type="active site" description="Phosphoserine intermediate" evidence="15">
    <location>
        <position position="541"/>
    </location>
</feature>
<dbReference type="NCBIfam" id="TIGR02034">
    <property type="entry name" value="CysN"/>
    <property type="match status" value="1"/>
</dbReference>
<dbReference type="InterPro" id="IPR044138">
    <property type="entry name" value="CysN_II"/>
</dbReference>
<evidence type="ECO:0000256" key="6">
    <source>
        <dbReference type="ARBA" id="ARBA00022679"/>
    </source>
</evidence>
<dbReference type="InterPro" id="IPR054696">
    <property type="entry name" value="GTP-eEF1A_C"/>
</dbReference>
<sequence>MPAEPSADEASLRTELGRQPNKSLLRFLTCGSVDDGKSTLIGRLLYDTKLIFEDQLAALERDSHRYGTTGDDIDFALLIDGLEAEREQGITIDVAYRYFATAARKFIVADTPGHEQYTRNMATGASTADVAVLLVDARKGVLTQTRRHSFIASLLGIRHVVLAINKIDLMDYSRSRFDEIVEDFNAIGAEMRFESVVPIPMSARHGDNVTARSTHMPWYDGPTLLEHLERIDVEEDLAAAPFRLPVQYVNRPNLDFRGFAGAVAAGTVKTGDTVAVALSGKTSRVKAIFTPQGEATEAEAGEAVTLQLEDEIDVSRGSMLVAPQTRPHVADQFAAEMIWFDDHHLLPGRSYILRTETQQVNATVTDLKFKTNVDTMAHEAAKALEINEIGTCTLSTQTEIAFDSYGFNRSTGSFVLIDRMTNATAGAGLFRYPLRRSANVRWQALEMDRAARAEIKHQKPGVIWLTGLSGSGKSTIANLLDKQLYAQGHHTYVLDGDNVRHGLNRDLGFTEADRVENIRRVAEVAALMADAGLLVIVSFISPFEAERRMARERLPAGDFVEVFVDAPIEECVRRDPKGLYARAQRGEIANFTGIDSPYEAPENAEIHLQTKGTSPEASVEFLIQWLRDNRFM</sequence>
<name>A0A506U6N7_9HYPH</name>
<dbReference type="GO" id="GO:0003924">
    <property type="term" value="F:GTPase activity"/>
    <property type="evidence" value="ECO:0007669"/>
    <property type="project" value="InterPro"/>
</dbReference>
<evidence type="ECO:0000256" key="11">
    <source>
        <dbReference type="ARBA" id="ARBA00023268"/>
    </source>
</evidence>
<dbReference type="HAMAP" id="MF_00062">
    <property type="entry name" value="Sulf_adenylyltr_sub1"/>
    <property type="match status" value="1"/>
</dbReference>
<dbReference type="Gene3D" id="2.40.30.10">
    <property type="entry name" value="Translation factors"/>
    <property type="match status" value="2"/>
</dbReference>
<evidence type="ECO:0000256" key="3">
    <source>
        <dbReference type="ARBA" id="ARBA00005438"/>
    </source>
</evidence>
<evidence type="ECO:0000256" key="2">
    <source>
        <dbReference type="ARBA" id="ARBA00002357"/>
    </source>
</evidence>
<evidence type="ECO:0000256" key="8">
    <source>
        <dbReference type="ARBA" id="ARBA00022741"/>
    </source>
</evidence>
<feature type="binding site" evidence="14">
    <location>
        <begin position="31"/>
        <end position="38"/>
    </location>
    <ligand>
        <name>GTP</name>
        <dbReference type="ChEBI" id="CHEBI:37565"/>
    </ligand>
</feature>
<dbReference type="EMBL" id="VHLH01000020">
    <property type="protein sequence ID" value="TPW27567.1"/>
    <property type="molecule type" value="Genomic_DNA"/>
</dbReference>
<dbReference type="PROSITE" id="PS00301">
    <property type="entry name" value="G_TR_1"/>
    <property type="match status" value="1"/>
</dbReference>
<comment type="similarity">
    <text evidence="3">In the C-terminal section; belongs to the APS kinase family.</text>
</comment>
<evidence type="ECO:0000256" key="9">
    <source>
        <dbReference type="ARBA" id="ARBA00022840"/>
    </source>
</evidence>
<comment type="similarity">
    <text evidence="4">In the N-terminal section; belongs to the TRAFAC class translation factor GTPase superfamily. Classic translation factor GTPase family. CysN/NodQ subfamily.</text>
</comment>
<dbReference type="Pfam" id="PF00009">
    <property type="entry name" value="GTP_EFTU"/>
    <property type="match status" value="1"/>
</dbReference>
<comment type="similarity">
    <text evidence="15">Belongs to the APS kinase family.</text>
</comment>
<keyword evidence="10 14" id="KW-0342">GTP-binding</keyword>
<dbReference type="PANTHER" id="PTHR23115">
    <property type="entry name" value="TRANSLATION FACTOR"/>
    <property type="match status" value="1"/>
</dbReference>
<evidence type="ECO:0000256" key="13">
    <source>
        <dbReference type="ARBA" id="ARBA00049370"/>
    </source>
</evidence>
<dbReference type="SUPFAM" id="SSF52540">
    <property type="entry name" value="P-loop containing nucleoside triphosphate hydrolases"/>
    <property type="match status" value="2"/>
</dbReference>
<dbReference type="CDD" id="cd03695">
    <property type="entry name" value="CysN_NodQ_II"/>
    <property type="match status" value="1"/>
</dbReference>
<keyword evidence="15" id="KW-0418">Kinase</keyword>
<dbReference type="GO" id="GO:0004781">
    <property type="term" value="F:sulfate adenylyltransferase (ATP) activity"/>
    <property type="evidence" value="ECO:0007669"/>
    <property type="project" value="UniProtKB-UniRule"/>
</dbReference>
<accession>A0A506U6N7</accession>
<dbReference type="PROSITE" id="PS51722">
    <property type="entry name" value="G_TR_2"/>
    <property type="match status" value="1"/>
</dbReference>
<dbReference type="NCBIfam" id="TIGR00455">
    <property type="entry name" value="apsK"/>
    <property type="match status" value="1"/>
</dbReference>
<keyword evidence="8 14" id="KW-0547">Nucleotide-binding</keyword>
<comment type="similarity">
    <text evidence="14">Belongs to the TRAFAC class translation factor GTPase superfamily. Classic translation factor GTPase family. CysN/NodQ subfamily.</text>
</comment>
<gene>
    <name evidence="14 17" type="primary">cysN</name>
    <name evidence="15" type="synonym">cysC</name>
    <name evidence="17" type="ORF">FJU11_11295</name>
</gene>
<dbReference type="InterPro" id="IPR009001">
    <property type="entry name" value="Transl_elong_EF1A/Init_IF2_C"/>
</dbReference>
<dbReference type="InterPro" id="IPR000795">
    <property type="entry name" value="T_Tr_GTP-bd_dom"/>
</dbReference>
<dbReference type="GO" id="GO:0070814">
    <property type="term" value="P:hydrogen sulfide biosynthetic process"/>
    <property type="evidence" value="ECO:0007669"/>
    <property type="project" value="UniProtKB-UniRule"/>
</dbReference>
<dbReference type="InterPro" id="IPR027417">
    <property type="entry name" value="P-loop_NTPase"/>
</dbReference>
<dbReference type="InterPro" id="IPR044139">
    <property type="entry name" value="CysN_NoDQ_III"/>
</dbReference>
<dbReference type="Pfam" id="PF22594">
    <property type="entry name" value="GTP-eEF1A_C"/>
    <property type="match status" value="1"/>
</dbReference>
<evidence type="ECO:0000256" key="10">
    <source>
        <dbReference type="ARBA" id="ARBA00023134"/>
    </source>
</evidence>
<feature type="binding site" evidence="14">
    <location>
        <begin position="110"/>
        <end position="114"/>
    </location>
    <ligand>
        <name>GTP</name>
        <dbReference type="ChEBI" id="CHEBI:37565"/>
    </ligand>
</feature>
<protein>
    <recommendedName>
        <fullName evidence="14 15">Multifunctional fusion protein</fullName>
    </recommendedName>
    <domain>
        <recommendedName>
            <fullName evidence="14">Sulfate adenylyltransferase subunit 1</fullName>
            <ecNumber evidence="14">2.7.7.4</ecNumber>
        </recommendedName>
        <alternativeName>
            <fullName evidence="14">ATP-sulfurylase large subunit</fullName>
        </alternativeName>
        <alternativeName>
            <fullName evidence="14">Sulfate adenylate transferase</fullName>
            <shortName evidence="14">SAT</shortName>
        </alternativeName>
    </domain>
    <domain>
        <recommendedName>
            <fullName evidence="15">Adenylyl-sulfate kinase</fullName>
            <ecNumber evidence="15">2.7.1.25</ecNumber>
        </recommendedName>
        <alternativeName>
            <fullName evidence="15">APS kinase</fullName>
        </alternativeName>
        <alternativeName>
            <fullName evidence="15">ATP adenosine-5'-phosphosulfate 3'-phosphotransferase</fullName>
        </alternativeName>
        <alternativeName>
            <fullName evidence="15">Adenosine-5'-phosphosulfate kinase</fullName>
        </alternativeName>
    </domain>
</protein>
<dbReference type="CDD" id="cd04166">
    <property type="entry name" value="CysN_ATPS"/>
    <property type="match status" value="1"/>
</dbReference>
<comment type="subunit">
    <text evidence="14">Heterodimer composed of CysD, the smaller subunit, and CysN.</text>
</comment>
<comment type="caution">
    <text evidence="17">The sequence shown here is derived from an EMBL/GenBank/DDBJ whole genome shotgun (WGS) entry which is preliminary data.</text>
</comment>
<dbReference type="GO" id="GO:0005524">
    <property type="term" value="F:ATP binding"/>
    <property type="evidence" value="ECO:0007669"/>
    <property type="project" value="UniProtKB-UniRule"/>
</dbReference>
<dbReference type="InterPro" id="IPR009000">
    <property type="entry name" value="Transl_B-barrel_sf"/>
</dbReference>
<dbReference type="NCBIfam" id="NF004035">
    <property type="entry name" value="PRK05506.1"/>
    <property type="match status" value="1"/>
</dbReference>
<reference evidence="17 18" key="1">
    <citation type="submission" date="2019-06" db="EMBL/GenBank/DDBJ databases">
        <authorList>
            <person name="Li M."/>
        </authorList>
    </citation>
    <scope>NUCLEOTIDE SEQUENCE [LARGE SCALE GENOMIC DNA]</scope>
    <source>
        <strain evidence="17 18">BGMRC6574</strain>
    </source>
</reference>
<evidence type="ECO:0000256" key="1">
    <source>
        <dbReference type="ARBA" id="ARBA00001823"/>
    </source>
</evidence>
<comment type="catalytic activity">
    <reaction evidence="1 15">
        <text>adenosine 5'-phosphosulfate + ATP = 3'-phosphoadenylyl sulfate + ADP + H(+)</text>
        <dbReference type="Rhea" id="RHEA:24152"/>
        <dbReference type="ChEBI" id="CHEBI:15378"/>
        <dbReference type="ChEBI" id="CHEBI:30616"/>
        <dbReference type="ChEBI" id="CHEBI:58243"/>
        <dbReference type="ChEBI" id="CHEBI:58339"/>
        <dbReference type="ChEBI" id="CHEBI:456216"/>
        <dbReference type="EC" id="2.7.1.25"/>
    </reaction>
</comment>
<proteinExistence type="inferred from homology"/>
<comment type="pathway">
    <text evidence="14">Sulfur metabolism; hydrogen sulfide biosynthesis; sulfite from sulfate: step 1/3.</text>
</comment>
<dbReference type="EC" id="2.7.1.25" evidence="15"/>
<evidence type="ECO:0000256" key="7">
    <source>
        <dbReference type="ARBA" id="ARBA00022695"/>
    </source>
</evidence>
<dbReference type="NCBIfam" id="NF003013">
    <property type="entry name" value="PRK03846.1"/>
    <property type="match status" value="1"/>
</dbReference>
<dbReference type="SUPFAM" id="SSF50465">
    <property type="entry name" value="EF-Tu/eEF-1alpha/eIF2-gamma C-terminal domain"/>
    <property type="match status" value="1"/>
</dbReference>
<dbReference type="UniPathway" id="UPA00140">
    <property type="reaction ID" value="UER00204"/>
</dbReference>
<dbReference type="InterPro" id="IPR002891">
    <property type="entry name" value="APS"/>
</dbReference>
<evidence type="ECO:0000256" key="4">
    <source>
        <dbReference type="ARBA" id="ARBA00007237"/>
    </source>
</evidence>
<dbReference type="InterPro" id="IPR041757">
    <property type="entry name" value="CysN_GTP-bd"/>
</dbReference>
<dbReference type="FunFam" id="3.40.50.300:FF:000119">
    <property type="entry name" value="Sulfate adenylyltransferase subunit 1"/>
    <property type="match status" value="1"/>
</dbReference>
<dbReference type="GO" id="GO:0000103">
    <property type="term" value="P:sulfate assimilation"/>
    <property type="evidence" value="ECO:0007669"/>
    <property type="project" value="UniProtKB-UniRule"/>
</dbReference>
<dbReference type="InterPro" id="IPR059117">
    <property type="entry name" value="APS_kinase_dom"/>
</dbReference>
<evidence type="ECO:0000256" key="14">
    <source>
        <dbReference type="HAMAP-Rule" id="MF_00062"/>
    </source>
</evidence>
<keyword evidence="18" id="KW-1185">Reference proteome</keyword>
<comment type="function">
    <text evidence="12">Proposed to provide activated sulfate for transfer to Nod factor. ATP sulfurylase may be the GTPase, regulating ATP sulfurylase activity.</text>
</comment>
<keyword evidence="7 14" id="KW-0548">Nucleotidyltransferase</keyword>
<dbReference type="CDD" id="cd02027">
    <property type="entry name" value="APSK"/>
    <property type="match status" value="1"/>
</dbReference>
<dbReference type="Pfam" id="PF01583">
    <property type="entry name" value="APS_kinase"/>
    <property type="match status" value="1"/>
</dbReference>
<evidence type="ECO:0000313" key="17">
    <source>
        <dbReference type="EMBL" id="TPW27567.1"/>
    </source>
</evidence>
<comment type="function">
    <text evidence="14">With CysD forms the ATP sulfurylase (ATPS) that catalyzes the adenylation of sulfate producing adenosine 5'-phosphosulfate (APS) and diphosphate, the first enzymatic step in sulfur assimilation pathway. APS synthesis involves the formation of a high-energy phosphoric-sulfuric acid anhydride bond driven by GTP hydrolysis by CysN coupled to ATP hydrolysis by CysD.</text>
</comment>
<evidence type="ECO:0000256" key="15">
    <source>
        <dbReference type="HAMAP-Rule" id="MF_00065"/>
    </source>
</evidence>
<dbReference type="GO" id="GO:0005525">
    <property type="term" value="F:GTP binding"/>
    <property type="evidence" value="ECO:0007669"/>
    <property type="project" value="UniProtKB-UniRule"/>
</dbReference>
<comment type="subunit">
    <text evidence="5">Sulfate-activating enzymes, NodP and NodQ, may be physically associated.</text>
</comment>
<dbReference type="PRINTS" id="PR00315">
    <property type="entry name" value="ELONGATNFCT"/>
</dbReference>
<dbReference type="GO" id="GO:0004020">
    <property type="term" value="F:adenylylsulfate kinase activity"/>
    <property type="evidence" value="ECO:0007669"/>
    <property type="project" value="UniProtKB-UniRule"/>
</dbReference>
<feature type="domain" description="Tr-type G" evidence="16">
    <location>
        <begin position="22"/>
        <end position="237"/>
    </location>
</feature>
<dbReference type="Gene3D" id="3.40.50.300">
    <property type="entry name" value="P-loop containing nucleotide triphosphate hydrolases"/>
    <property type="match status" value="2"/>
</dbReference>
<dbReference type="InterPro" id="IPR011779">
    <property type="entry name" value="SO4_adenylTrfase_lsu"/>
</dbReference>
<feature type="binding site" evidence="15">
    <location>
        <begin position="467"/>
        <end position="474"/>
    </location>
    <ligand>
        <name>ATP</name>
        <dbReference type="ChEBI" id="CHEBI:30616"/>
    </ligand>
</feature>
<dbReference type="EC" id="2.7.7.4" evidence="14"/>
<dbReference type="SUPFAM" id="SSF50447">
    <property type="entry name" value="Translation proteins"/>
    <property type="match status" value="1"/>
</dbReference>
<dbReference type="OrthoDB" id="9804504at2"/>
<comment type="pathway">
    <text evidence="15">Sulfur metabolism; hydrogen sulfide biosynthesis; sulfite from sulfate: step 2/3.</text>
</comment>
<comment type="catalytic activity">
    <reaction evidence="13 14">
        <text>sulfate + ATP + H(+) = adenosine 5'-phosphosulfate + diphosphate</text>
        <dbReference type="Rhea" id="RHEA:18133"/>
        <dbReference type="ChEBI" id="CHEBI:15378"/>
        <dbReference type="ChEBI" id="CHEBI:16189"/>
        <dbReference type="ChEBI" id="CHEBI:30616"/>
        <dbReference type="ChEBI" id="CHEBI:33019"/>
        <dbReference type="ChEBI" id="CHEBI:58243"/>
        <dbReference type="EC" id="2.7.7.4"/>
    </reaction>
</comment>
<dbReference type="HAMAP" id="MF_00065">
    <property type="entry name" value="Adenylyl_sulf_kinase"/>
    <property type="match status" value="1"/>
</dbReference>
<keyword evidence="6 14" id="KW-0808">Transferase</keyword>
<comment type="function">
    <text evidence="15">Catalyzes the synthesis of activated sulfate.</text>
</comment>
<evidence type="ECO:0000256" key="5">
    <source>
        <dbReference type="ARBA" id="ARBA00011760"/>
    </source>
</evidence>
<organism evidence="17 18">
    <name type="scientific">Pararhizobium mangrovi</name>
    <dbReference type="NCBI Taxonomy" id="2590452"/>
    <lineage>
        <taxon>Bacteria</taxon>
        <taxon>Pseudomonadati</taxon>
        <taxon>Pseudomonadota</taxon>
        <taxon>Alphaproteobacteria</taxon>
        <taxon>Hyphomicrobiales</taxon>
        <taxon>Rhizobiaceae</taxon>
        <taxon>Rhizobium/Agrobacterium group</taxon>
        <taxon>Pararhizobium</taxon>
    </lineage>
</organism>